<evidence type="ECO:0000313" key="3">
    <source>
        <dbReference type="Proteomes" id="UP001432322"/>
    </source>
</evidence>
<dbReference type="GO" id="GO:0005634">
    <property type="term" value="C:nucleus"/>
    <property type="evidence" value="ECO:0007669"/>
    <property type="project" value="TreeGrafter"/>
</dbReference>
<feature type="compositionally biased region" description="Acidic residues" evidence="1">
    <location>
        <begin position="267"/>
        <end position="276"/>
    </location>
</feature>
<comment type="caution">
    <text evidence="2">The sequence shown here is derived from an EMBL/GenBank/DDBJ whole genome shotgun (WGS) entry which is preliminary data.</text>
</comment>
<protein>
    <recommendedName>
        <fullName evidence="4">DUF4211 domain-containing protein</fullName>
    </recommendedName>
</protein>
<feature type="region of interest" description="Disordered" evidence="1">
    <location>
        <begin position="218"/>
        <end position="299"/>
    </location>
</feature>
<dbReference type="PANTHER" id="PTHR14689">
    <property type="entry name" value="PHORBOL-ESTER_DAG-TYPE DOMAIN-CONTAINING PROTEIN"/>
    <property type="match status" value="1"/>
</dbReference>
<sequence>AAAAAAATPLKQSTPAPAQEPTDKFTFTPPHSPAEASSDPTKPSTSGISSLISASILPAELMGRLPGTPKQKGLPIYARPKSSISQPATVPVYKQKASDQSKAFADSKDDEFAFTDEDPEETGEKIEKEEESEEEEKSQATATTGPSAPKYIPGIGFDVKEPEKNEDKAKKESKKPVPIYPGKKHVRQESLEFAEKLRKRLKDRINLDFSSVYQSEHNECAIDSEQKNIDDADKPPLPRLLIRLPKKSMDGVKESRRRRKRHYYGDEQSEEDDDDWYGGKPKKRRGRKPKRDLDPDETYSVRLVDASTIEHARKEVPIRPMEYMSKKHKFLKNWREDNASSEHSNPSNSGRGVAGKIEPKSLTRIVTEYKSAETRERLEKFKPCAGIVHRGSFLVLKAEINTPDCALWRVDSMNLLQKFPGFPEKIDGDMERILYKNSSTYSGWCEQLQAGYMVVGVRHIRSTRSETVVEPEVPIAELFPAMADELNERYCVPVMKAQIMKEDAAAQAEARTFILKDDLRNALYMVLRNMLDGALTFDYFTKAEQKTVGTLDNPQYEVLSEMENQVADCEESLRDRVNFLRKFSLVLGRYVSYHTIDCDLPELDCQACGEEPVQKNLQLFGQIIEGEKNGNSMDDADDEDEDDEILPAVDCFICSKCCKYAVWKHRLIHFRSDLVRRIEDRMLEATLEMPSLVPDQIVENLRQSYIWLKEIITAHTDTWEKILQEDEDEIAAEEHRVAAEAAAAAAAA</sequence>
<feature type="compositionally biased region" description="Polar residues" evidence="1">
    <location>
        <begin position="341"/>
        <end position="350"/>
    </location>
</feature>
<feature type="non-terminal residue" evidence="2">
    <location>
        <position position="748"/>
    </location>
</feature>
<proteinExistence type="predicted"/>
<dbReference type="AlphaFoldDB" id="A0AAV5X2T9"/>
<feature type="compositionally biased region" description="Basic and acidic residues" evidence="1">
    <location>
        <begin position="158"/>
        <end position="170"/>
    </location>
</feature>
<name>A0AAV5X2T9_9BILA</name>
<gene>
    <name evidence="2" type="ORF">PFISCL1PPCAC_27789</name>
</gene>
<evidence type="ECO:0000313" key="2">
    <source>
        <dbReference type="EMBL" id="GMT36492.1"/>
    </source>
</evidence>
<feature type="compositionally biased region" description="Basic residues" evidence="1">
    <location>
        <begin position="280"/>
        <end position="290"/>
    </location>
</feature>
<evidence type="ECO:0008006" key="4">
    <source>
        <dbReference type="Google" id="ProtNLM"/>
    </source>
</evidence>
<feature type="compositionally biased region" description="Basic and acidic residues" evidence="1">
    <location>
        <begin position="218"/>
        <end position="236"/>
    </location>
</feature>
<accession>A0AAV5X2T9</accession>
<feature type="region of interest" description="Disordered" evidence="1">
    <location>
        <begin position="1"/>
        <end position="50"/>
    </location>
</feature>
<dbReference type="Proteomes" id="UP001432322">
    <property type="component" value="Unassembled WGS sequence"/>
</dbReference>
<feature type="compositionally biased region" description="Acidic residues" evidence="1">
    <location>
        <begin position="112"/>
        <end position="121"/>
    </location>
</feature>
<feature type="region of interest" description="Disordered" evidence="1">
    <location>
        <begin position="336"/>
        <end position="357"/>
    </location>
</feature>
<organism evidence="2 3">
    <name type="scientific">Pristionchus fissidentatus</name>
    <dbReference type="NCBI Taxonomy" id="1538716"/>
    <lineage>
        <taxon>Eukaryota</taxon>
        <taxon>Metazoa</taxon>
        <taxon>Ecdysozoa</taxon>
        <taxon>Nematoda</taxon>
        <taxon>Chromadorea</taxon>
        <taxon>Rhabditida</taxon>
        <taxon>Rhabditina</taxon>
        <taxon>Diplogasteromorpha</taxon>
        <taxon>Diplogasteroidea</taxon>
        <taxon>Neodiplogasteridae</taxon>
        <taxon>Pristionchus</taxon>
    </lineage>
</organism>
<evidence type="ECO:0000256" key="1">
    <source>
        <dbReference type="SAM" id="MobiDB-lite"/>
    </source>
</evidence>
<dbReference type="PANTHER" id="PTHR14689:SF0">
    <property type="entry name" value="COILED-COIL DOMAIN-CONTAINING PROTEIN 82"/>
    <property type="match status" value="1"/>
</dbReference>
<dbReference type="EMBL" id="BTSY01000007">
    <property type="protein sequence ID" value="GMT36492.1"/>
    <property type="molecule type" value="Genomic_DNA"/>
</dbReference>
<reference evidence="2" key="1">
    <citation type="submission" date="2023-10" db="EMBL/GenBank/DDBJ databases">
        <title>Genome assembly of Pristionchus species.</title>
        <authorList>
            <person name="Yoshida K."/>
            <person name="Sommer R.J."/>
        </authorList>
    </citation>
    <scope>NUCLEOTIDE SEQUENCE</scope>
    <source>
        <strain evidence="2">RS5133</strain>
    </source>
</reference>
<feature type="region of interest" description="Disordered" evidence="1">
    <location>
        <begin position="62"/>
        <end position="187"/>
    </location>
</feature>
<feature type="non-terminal residue" evidence="2">
    <location>
        <position position="1"/>
    </location>
</feature>
<keyword evidence="3" id="KW-1185">Reference proteome</keyword>